<comment type="similarity">
    <text evidence="1">Belongs to the thioesterase PaaI family.</text>
</comment>
<accession>A0A7H2BBE3</accession>
<name>A0A7H2BBE3_9MICC</name>
<dbReference type="Gene3D" id="3.10.129.10">
    <property type="entry name" value="Hotdog Thioesterase"/>
    <property type="match status" value="1"/>
</dbReference>
<reference evidence="4 5" key="1">
    <citation type="submission" date="2020-09" db="EMBL/GenBank/DDBJ databases">
        <title>Investigation of environmental microbes.</title>
        <authorList>
            <person name="Ou Y."/>
            <person name="Kang Q."/>
        </authorList>
    </citation>
    <scope>NUCLEOTIDE SEQUENCE [LARGE SCALE GENOMIC DNA]</scope>
    <source>
        <strain evidence="4 5">KJZ-14</strain>
    </source>
</reference>
<dbReference type="RefSeq" id="WP_190723979.1">
    <property type="nucleotide sequence ID" value="NZ_CP061539.1"/>
</dbReference>
<evidence type="ECO:0000313" key="4">
    <source>
        <dbReference type="EMBL" id="QNV36989.1"/>
    </source>
</evidence>
<dbReference type="GO" id="GO:0061522">
    <property type="term" value="F:1,4-dihydroxy-2-naphthoyl-CoA thioesterase activity"/>
    <property type="evidence" value="ECO:0007669"/>
    <property type="project" value="TreeGrafter"/>
</dbReference>
<dbReference type="InterPro" id="IPR006683">
    <property type="entry name" value="Thioestr_dom"/>
</dbReference>
<dbReference type="SUPFAM" id="SSF54637">
    <property type="entry name" value="Thioesterase/thiol ester dehydrase-isomerase"/>
    <property type="match status" value="1"/>
</dbReference>
<dbReference type="PANTHER" id="PTHR43240">
    <property type="entry name" value="1,4-DIHYDROXY-2-NAPHTHOYL-COA THIOESTERASE 1"/>
    <property type="match status" value="1"/>
</dbReference>
<dbReference type="AlphaFoldDB" id="A0A7H2BBE3"/>
<evidence type="ECO:0000256" key="2">
    <source>
        <dbReference type="ARBA" id="ARBA00022801"/>
    </source>
</evidence>
<dbReference type="GeneID" id="96623952"/>
<dbReference type="KEGG" id="rter:IDM49_06850"/>
<protein>
    <submittedName>
        <fullName evidence="4">Hotdog fold thioesterase</fullName>
    </submittedName>
</protein>
<dbReference type="Pfam" id="PF03061">
    <property type="entry name" value="4HBT"/>
    <property type="match status" value="1"/>
</dbReference>
<proteinExistence type="inferred from homology"/>
<evidence type="ECO:0000256" key="1">
    <source>
        <dbReference type="ARBA" id="ARBA00008324"/>
    </source>
</evidence>
<dbReference type="InterPro" id="IPR003736">
    <property type="entry name" value="PAAI_dom"/>
</dbReference>
<dbReference type="GO" id="GO:0005829">
    <property type="term" value="C:cytosol"/>
    <property type="evidence" value="ECO:0007669"/>
    <property type="project" value="TreeGrafter"/>
</dbReference>
<dbReference type="PANTHER" id="PTHR43240:SF5">
    <property type="entry name" value="1,4-DIHYDROXY-2-NAPHTHOYL-COA THIOESTERASE 1"/>
    <property type="match status" value="1"/>
</dbReference>
<dbReference type="CDD" id="cd03443">
    <property type="entry name" value="PaaI_thioesterase"/>
    <property type="match status" value="1"/>
</dbReference>
<keyword evidence="2" id="KW-0378">Hydrolase</keyword>
<keyword evidence="5" id="KW-1185">Reference proteome</keyword>
<evidence type="ECO:0000259" key="3">
    <source>
        <dbReference type="Pfam" id="PF03061"/>
    </source>
</evidence>
<gene>
    <name evidence="4" type="ORF">IDM49_06850</name>
</gene>
<organism evidence="4 5">
    <name type="scientific">Rothia terrae</name>
    <dbReference type="NCBI Taxonomy" id="396015"/>
    <lineage>
        <taxon>Bacteria</taxon>
        <taxon>Bacillati</taxon>
        <taxon>Actinomycetota</taxon>
        <taxon>Actinomycetes</taxon>
        <taxon>Micrococcales</taxon>
        <taxon>Micrococcaceae</taxon>
        <taxon>Rothia</taxon>
    </lineage>
</organism>
<dbReference type="InterPro" id="IPR029069">
    <property type="entry name" value="HotDog_dom_sf"/>
</dbReference>
<feature type="domain" description="Thioesterase" evidence="3">
    <location>
        <begin position="49"/>
        <end position="123"/>
    </location>
</feature>
<dbReference type="EMBL" id="CP061539">
    <property type="protein sequence ID" value="QNV36989.1"/>
    <property type="molecule type" value="Genomic_DNA"/>
</dbReference>
<evidence type="ECO:0000313" key="5">
    <source>
        <dbReference type="Proteomes" id="UP000516404"/>
    </source>
</evidence>
<dbReference type="Proteomes" id="UP000516404">
    <property type="component" value="Chromosome"/>
</dbReference>
<sequence>MNALPNSPASDATNFTYGGLIEKLGIEFSEISAERAVATMPVVGNTQPYGLLHGGASAALAESLGSMAANAYAPEGQAAAGVDLNITHLRPTFSGIVTGICTAVRLGKTMCVHTVEIFDANKKMVATARITNAIVNVPSRP</sequence>
<dbReference type="NCBIfam" id="TIGR00369">
    <property type="entry name" value="unchar_dom_1"/>
    <property type="match status" value="1"/>
</dbReference>